<dbReference type="GO" id="GO:0005886">
    <property type="term" value="C:plasma membrane"/>
    <property type="evidence" value="ECO:0007669"/>
    <property type="project" value="TreeGrafter"/>
</dbReference>
<name>K8F4F6_9CHLO</name>
<sequence length="530" mass="59073">MNAGQNMQVHPTDFAEPPHNFIKSMLAKEIVEQSLADEFFDGNVSLVERKWEGLTDHQLEKFFIDRFGAGPTRAEREYSFVVYGASGYTGSLVIEYILKTVQNLGTKYTFALAGRSIEKLKNRYAEVKAKFPTNYEPGYIQCDLSDPVAVRGMVIQCRTVVNIAGPFMLTPADLLVEACIEYDTDYIDVNGEIPFSAKLIEYHDWARNNDVLIVPNCAGAGGVPDVGAFYTFRKLQERIAKSRLDDPMENGTVSDDKENATDNIDKSSEPIDSEKVDCGIDTMHMYLCGSGGGVPSGGTLATRAAMNAAMRDVHSLMMDPYALGGAIKRGQRPEDADKNLSVVEYDDGYKGWKAPFTYAFYETRLVRRSNWLSRNMGGVPYGKNMNYLEHLLLPSEEHARALQQSNTSSKKEEEKLKAEGKLFAKDEGLALEDREKEWAEYWFDAVSERGEKIRTRLSGKDGYDETAHLSVELALLTSERRDELPHKGGVLTPGIAGGQLFVEALNETGLKFEVMDDDALPDLSRISPIH</sequence>
<dbReference type="RefSeq" id="XP_007513863.1">
    <property type="nucleotide sequence ID" value="XM_007513801.1"/>
</dbReference>
<dbReference type="GeneID" id="19016365"/>
<dbReference type="Pfam" id="PF03435">
    <property type="entry name" value="Sacchrp_dh_NADP"/>
    <property type="match status" value="1"/>
</dbReference>
<dbReference type="AlphaFoldDB" id="K8F4F6"/>
<feature type="region of interest" description="Disordered" evidence="2">
    <location>
        <begin position="246"/>
        <end position="271"/>
    </location>
</feature>
<proteinExistence type="inferred from homology"/>
<dbReference type="Gene3D" id="3.40.50.720">
    <property type="entry name" value="NAD(P)-binding Rossmann-like Domain"/>
    <property type="match status" value="1"/>
</dbReference>
<evidence type="ECO:0000256" key="1">
    <source>
        <dbReference type="ARBA" id="ARBA00038048"/>
    </source>
</evidence>
<evidence type="ECO:0000259" key="3">
    <source>
        <dbReference type="Pfam" id="PF03435"/>
    </source>
</evidence>
<dbReference type="InterPro" id="IPR036291">
    <property type="entry name" value="NAD(P)-bd_dom_sf"/>
</dbReference>
<keyword evidence="5" id="KW-1185">Reference proteome</keyword>
<dbReference type="PANTHER" id="PTHR12286:SF5">
    <property type="entry name" value="SACCHAROPINE DEHYDROGENASE-LIKE OXIDOREDUCTASE"/>
    <property type="match status" value="1"/>
</dbReference>
<dbReference type="OrthoDB" id="10268090at2759"/>
<dbReference type="SUPFAM" id="SSF51735">
    <property type="entry name" value="NAD(P)-binding Rossmann-fold domains"/>
    <property type="match status" value="1"/>
</dbReference>
<dbReference type="EMBL" id="FO082275">
    <property type="protein sequence ID" value="CCO16388.1"/>
    <property type="molecule type" value="Genomic_DNA"/>
</dbReference>
<dbReference type="KEGG" id="bpg:Bathy04g03390"/>
<dbReference type="PANTHER" id="PTHR12286">
    <property type="entry name" value="SACCHAROPINE DEHYDROGENASE-LIKE OXIDOREDUCTASE"/>
    <property type="match status" value="1"/>
</dbReference>
<dbReference type="GO" id="GO:0005739">
    <property type="term" value="C:mitochondrion"/>
    <property type="evidence" value="ECO:0007669"/>
    <property type="project" value="TreeGrafter"/>
</dbReference>
<organism evidence="4 5">
    <name type="scientific">Bathycoccus prasinos</name>
    <dbReference type="NCBI Taxonomy" id="41875"/>
    <lineage>
        <taxon>Eukaryota</taxon>
        <taxon>Viridiplantae</taxon>
        <taxon>Chlorophyta</taxon>
        <taxon>Mamiellophyceae</taxon>
        <taxon>Mamiellales</taxon>
        <taxon>Bathycoccaceae</taxon>
        <taxon>Bathycoccus</taxon>
    </lineage>
</organism>
<dbReference type="InterPro" id="IPR005097">
    <property type="entry name" value="Sacchrp_dh_NADP-bd"/>
</dbReference>
<reference evidence="4 5" key="1">
    <citation type="submission" date="2011-10" db="EMBL/GenBank/DDBJ databases">
        <authorList>
            <person name="Genoscope - CEA"/>
        </authorList>
    </citation>
    <scope>NUCLEOTIDE SEQUENCE [LARGE SCALE GENOMIC DNA]</scope>
    <source>
        <strain evidence="4 5">RCC 1105</strain>
    </source>
</reference>
<dbReference type="Proteomes" id="UP000198341">
    <property type="component" value="Chromosome 4"/>
</dbReference>
<feature type="compositionally biased region" description="Basic and acidic residues" evidence="2">
    <location>
        <begin position="254"/>
        <end position="271"/>
    </location>
</feature>
<dbReference type="eggNOG" id="KOG2733">
    <property type="taxonomic scope" value="Eukaryota"/>
</dbReference>
<dbReference type="InterPro" id="IPR051276">
    <property type="entry name" value="Saccharopine_DH-like_oxidrdct"/>
</dbReference>
<comment type="similarity">
    <text evidence="1">Belongs to the saccharopine dehydrogenase family.</text>
</comment>
<evidence type="ECO:0000256" key="2">
    <source>
        <dbReference type="SAM" id="MobiDB-lite"/>
    </source>
</evidence>
<gene>
    <name evidence="4" type="ORF">Bathy04g03390</name>
</gene>
<dbReference type="GO" id="GO:0005811">
    <property type="term" value="C:lipid droplet"/>
    <property type="evidence" value="ECO:0007669"/>
    <property type="project" value="TreeGrafter"/>
</dbReference>
<evidence type="ECO:0000313" key="5">
    <source>
        <dbReference type="Proteomes" id="UP000198341"/>
    </source>
</evidence>
<dbReference type="GO" id="GO:0009247">
    <property type="term" value="P:glycolipid biosynthetic process"/>
    <property type="evidence" value="ECO:0007669"/>
    <property type="project" value="TreeGrafter"/>
</dbReference>
<evidence type="ECO:0000313" key="4">
    <source>
        <dbReference type="EMBL" id="CCO16388.1"/>
    </source>
</evidence>
<protein>
    <recommendedName>
        <fullName evidence="3">Saccharopine dehydrogenase NADP binding domain-containing protein</fullName>
    </recommendedName>
</protein>
<feature type="domain" description="Saccharopine dehydrogenase NADP binding" evidence="3">
    <location>
        <begin position="81"/>
        <end position="207"/>
    </location>
</feature>
<accession>K8F4F6</accession>